<dbReference type="Pfam" id="PF07690">
    <property type="entry name" value="MFS_1"/>
    <property type="match status" value="1"/>
</dbReference>
<feature type="transmembrane region" description="Helical" evidence="7">
    <location>
        <begin position="171"/>
        <end position="188"/>
    </location>
</feature>
<name>A0A1G1XVG2_9BACT</name>
<evidence type="ECO:0000256" key="4">
    <source>
        <dbReference type="ARBA" id="ARBA00022692"/>
    </source>
</evidence>
<feature type="transmembrane region" description="Helical" evidence="7">
    <location>
        <begin position="104"/>
        <end position="127"/>
    </location>
</feature>
<gene>
    <name evidence="9" type="ORF">A2731_02530</name>
</gene>
<evidence type="ECO:0000313" key="9">
    <source>
        <dbReference type="EMBL" id="OGY43981.1"/>
    </source>
</evidence>
<dbReference type="Proteomes" id="UP000176241">
    <property type="component" value="Unassembled WGS sequence"/>
</dbReference>
<feature type="transmembrane region" description="Helical" evidence="7">
    <location>
        <begin position="148"/>
        <end position="165"/>
    </location>
</feature>
<protein>
    <recommendedName>
        <fullName evidence="8">Major facilitator superfamily (MFS) profile domain-containing protein</fullName>
    </recommendedName>
</protein>
<evidence type="ECO:0000256" key="6">
    <source>
        <dbReference type="ARBA" id="ARBA00023136"/>
    </source>
</evidence>
<dbReference type="STRING" id="1797533.A2731_02530"/>
<comment type="caution">
    <text evidence="9">The sequence shown here is derived from an EMBL/GenBank/DDBJ whole genome shotgun (WGS) entry which is preliminary data.</text>
</comment>
<dbReference type="InterPro" id="IPR050171">
    <property type="entry name" value="MFS_Transporters"/>
</dbReference>
<evidence type="ECO:0000313" key="10">
    <source>
        <dbReference type="Proteomes" id="UP000176241"/>
    </source>
</evidence>
<keyword evidence="4 7" id="KW-0812">Transmembrane</keyword>
<dbReference type="InterPro" id="IPR020846">
    <property type="entry name" value="MFS_dom"/>
</dbReference>
<evidence type="ECO:0000256" key="1">
    <source>
        <dbReference type="ARBA" id="ARBA00004651"/>
    </source>
</evidence>
<evidence type="ECO:0000256" key="5">
    <source>
        <dbReference type="ARBA" id="ARBA00022989"/>
    </source>
</evidence>
<feature type="transmembrane region" description="Helical" evidence="7">
    <location>
        <begin position="14"/>
        <end position="38"/>
    </location>
</feature>
<evidence type="ECO:0000256" key="7">
    <source>
        <dbReference type="SAM" id="Phobius"/>
    </source>
</evidence>
<dbReference type="InterPro" id="IPR036259">
    <property type="entry name" value="MFS_trans_sf"/>
</dbReference>
<dbReference type="Gene3D" id="1.20.1250.20">
    <property type="entry name" value="MFS general substrate transporter like domains"/>
    <property type="match status" value="1"/>
</dbReference>
<dbReference type="GO" id="GO:0022857">
    <property type="term" value="F:transmembrane transporter activity"/>
    <property type="evidence" value="ECO:0007669"/>
    <property type="project" value="InterPro"/>
</dbReference>
<dbReference type="PROSITE" id="PS50850">
    <property type="entry name" value="MFS"/>
    <property type="match status" value="1"/>
</dbReference>
<keyword evidence="2" id="KW-0813">Transport</keyword>
<dbReference type="EMBL" id="MHIC01000038">
    <property type="protein sequence ID" value="OGY43981.1"/>
    <property type="molecule type" value="Genomic_DNA"/>
</dbReference>
<dbReference type="PANTHER" id="PTHR23517">
    <property type="entry name" value="RESISTANCE PROTEIN MDTM, PUTATIVE-RELATED-RELATED"/>
    <property type="match status" value="1"/>
</dbReference>
<organism evidence="9 10">
    <name type="scientific">Candidatus Buchananbacteria bacterium RIFCSPHIGHO2_01_FULL_39_8</name>
    <dbReference type="NCBI Taxonomy" id="1797533"/>
    <lineage>
        <taxon>Bacteria</taxon>
        <taxon>Candidatus Buchananiibacteriota</taxon>
    </lineage>
</organism>
<dbReference type="AlphaFoldDB" id="A0A1G1XVG2"/>
<sequence>MFSFRRKKPLFDTALKILLVTNSLILVAGAMIGPIYALFVEEIGGDLLDASLTGGVFALAAGITTLISGKFSDKIKENELIVVLGYGIMGFSFLLYIFCNSIWFLFLIQVITGLGEAIYSPAFDAVYSKHIEKKKAGKQWGAWESMNYFALTAGAIIGGFIATALGFDVLFGIMAVLSFGSALYILRLPRQVL</sequence>
<keyword evidence="5 7" id="KW-1133">Transmembrane helix</keyword>
<keyword evidence="3" id="KW-1003">Cell membrane</keyword>
<dbReference type="GO" id="GO:0005886">
    <property type="term" value="C:plasma membrane"/>
    <property type="evidence" value="ECO:0007669"/>
    <property type="project" value="UniProtKB-SubCell"/>
</dbReference>
<dbReference type="SUPFAM" id="SSF103473">
    <property type="entry name" value="MFS general substrate transporter"/>
    <property type="match status" value="1"/>
</dbReference>
<evidence type="ECO:0000256" key="3">
    <source>
        <dbReference type="ARBA" id="ARBA00022475"/>
    </source>
</evidence>
<dbReference type="InterPro" id="IPR011701">
    <property type="entry name" value="MFS"/>
</dbReference>
<accession>A0A1G1XVG2</accession>
<comment type="subcellular location">
    <subcellularLocation>
        <location evidence="1">Cell membrane</location>
        <topology evidence="1">Multi-pass membrane protein</topology>
    </subcellularLocation>
</comment>
<feature type="transmembrane region" description="Helical" evidence="7">
    <location>
        <begin position="80"/>
        <end position="98"/>
    </location>
</feature>
<proteinExistence type="predicted"/>
<evidence type="ECO:0000256" key="2">
    <source>
        <dbReference type="ARBA" id="ARBA00022448"/>
    </source>
</evidence>
<reference evidence="9 10" key="1">
    <citation type="journal article" date="2016" name="Nat. Commun.">
        <title>Thousands of microbial genomes shed light on interconnected biogeochemical processes in an aquifer system.</title>
        <authorList>
            <person name="Anantharaman K."/>
            <person name="Brown C.T."/>
            <person name="Hug L.A."/>
            <person name="Sharon I."/>
            <person name="Castelle C.J."/>
            <person name="Probst A.J."/>
            <person name="Thomas B.C."/>
            <person name="Singh A."/>
            <person name="Wilkins M.J."/>
            <person name="Karaoz U."/>
            <person name="Brodie E.L."/>
            <person name="Williams K.H."/>
            <person name="Hubbard S.S."/>
            <person name="Banfield J.F."/>
        </authorList>
    </citation>
    <scope>NUCLEOTIDE SEQUENCE [LARGE SCALE GENOMIC DNA]</scope>
</reference>
<keyword evidence="6 7" id="KW-0472">Membrane</keyword>
<evidence type="ECO:0000259" key="8">
    <source>
        <dbReference type="PROSITE" id="PS50850"/>
    </source>
</evidence>
<feature type="transmembrane region" description="Helical" evidence="7">
    <location>
        <begin position="50"/>
        <end position="68"/>
    </location>
</feature>
<feature type="domain" description="Major facilitator superfamily (MFS) profile" evidence="8">
    <location>
        <begin position="9"/>
        <end position="193"/>
    </location>
</feature>